<accession>A0A9N9V0Y3</accession>
<name>A0A9N9V0Y3_9HYPO</name>
<keyword evidence="3" id="KW-0539">Nucleus</keyword>
<feature type="region of interest" description="Disordered" evidence="4">
    <location>
        <begin position="102"/>
        <end position="123"/>
    </location>
</feature>
<dbReference type="InterPro" id="IPR007219">
    <property type="entry name" value="XnlR_reg_dom"/>
</dbReference>
<dbReference type="PANTHER" id="PTHR31001">
    <property type="entry name" value="UNCHARACTERIZED TRANSCRIPTIONAL REGULATORY PROTEIN"/>
    <property type="match status" value="1"/>
</dbReference>
<dbReference type="InterPro" id="IPR001138">
    <property type="entry name" value="Zn2Cys6_DnaBD"/>
</dbReference>
<evidence type="ECO:0000259" key="5">
    <source>
        <dbReference type="PROSITE" id="PS50048"/>
    </source>
</evidence>
<dbReference type="Gene3D" id="4.10.240.10">
    <property type="entry name" value="Zn(2)-C6 fungal-type DNA-binding domain"/>
    <property type="match status" value="1"/>
</dbReference>
<comment type="subcellular location">
    <subcellularLocation>
        <location evidence="1">Nucleus</location>
    </subcellularLocation>
</comment>
<reference evidence="6" key="1">
    <citation type="submission" date="2021-10" db="EMBL/GenBank/DDBJ databases">
        <authorList>
            <person name="Piombo E."/>
        </authorList>
    </citation>
    <scope>NUCLEOTIDE SEQUENCE</scope>
</reference>
<gene>
    <name evidence="6" type="ORF">CRHIZ90672A_00000918</name>
</gene>
<evidence type="ECO:0000313" key="7">
    <source>
        <dbReference type="Proteomes" id="UP000696573"/>
    </source>
</evidence>
<dbReference type="PANTHER" id="PTHR31001:SF45">
    <property type="entry name" value="ZN(II)2CYS6 TRANSCRIPTION FACTOR (EUROFUNG)"/>
    <property type="match status" value="1"/>
</dbReference>
<proteinExistence type="predicted"/>
<dbReference type="Pfam" id="PF04082">
    <property type="entry name" value="Fungal_trans"/>
    <property type="match status" value="1"/>
</dbReference>
<dbReference type="InterPro" id="IPR036864">
    <property type="entry name" value="Zn2-C6_fun-type_DNA-bd_sf"/>
</dbReference>
<dbReference type="GO" id="GO:0003677">
    <property type="term" value="F:DNA binding"/>
    <property type="evidence" value="ECO:0007669"/>
    <property type="project" value="InterPro"/>
</dbReference>
<evidence type="ECO:0000256" key="3">
    <source>
        <dbReference type="ARBA" id="ARBA00023242"/>
    </source>
</evidence>
<dbReference type="CDD" id="cd00067">
    <property type="entry name" value="GAL4"/>
    <property type="match status" value="1"/>
</dbReference>
<dbReference type="InterPro" id="IPR050613">
    <property type="entry name" value="Sec_Metabolite_Reg"/>
</dbReference>
<feature type="region of interest" description="Disordered" evidence="4">
    <location>
        <begin position="642"/>
        <end position="680"/>
    </location>
</feature>
<keyword evidence="7" id="KW-1185">Reference proteome</keyword>
<dbReference type="AlphaFoldDB" id="A0A9N9V0Y3"/>
<evidence type="ECO:0000256" key="4">
    <source>
        <dbReference type="SAM" id="MobiDB-lite"/>
    </source>
</evidence>
<dbReference type="GO" id="GO:0008270">
    <property type="term" value="F:zinc ion binding"/>
    <property type="evidence" value="ECO:0007669"/>
    <property type="project" value="InterPro"/>
</dbReference>
<dbReference type="GO" id="GO:0005634">
    <property type="term" value="C:nucleus"/>
    <property type="evidence" value="ECO:0007669"/>
    <property type="project" value="UniProtKB-SubCell"/>
</dbReference>
<evidence type="ECO:0000313" key="6">
    <source>
        <dbReference type="EMBL" id="CAH0015078.1"/>
    </source>
</evidence>
<dbReference type="GO" id="GO:0006351">
    <property type="term" value="P:DNA-templated transcription"/>
    <property type="evidence" value="ECO:0007669"/>
    <property type="project" value="InterPro"/>
</dbReference>
<feature type="compositionally biased region" description="Low complexity" evidence="4">
    <location>
        <begin position="105"/>
        <end position="122"/>
    </location>
</feature>
<comment type="caution">
    <text evidence="6">The sequence shown here is derived from an EMBL/GenBank/DDBJ whole genome shotgun (WGS) entry which is preliminary data.</text>
</comment>
<dbReference type="OrthoDB" id="2269373at2759"/>
<dbReference type="EMBL" id="CABFNQ020000444">
    <property type="protein sequence ID" value="CAH0015078.1"/>
    <property type="molecule type" value="Genomic_DNA"/>
</dbReference>
<organism evidence="6 7">
    <name type="scientific">Clonostachys rhizophaga</name>
    <dbReference type="NCBI Taxonomy" id="160324"/>
    <lineage>
        <taxon>Eukaryota</taxon>
        <taxon>Fungi</taxon>
        <taxon>Dikarya</taxon>
        <taxon>Ascomycota</taxon>
        <taxon>Pezizomycotina</taxon>
        <taxon>Sordariomycetes</taxon>
        <taxon>Hypocreomycetidae</taxon>
        <taxon>Hypocreales</taxon>
        <taxon>Bionectriaceae</taxon>
        <taxon>Clonostachys</taxon>
    </lineage>
</organism>
<protein>
    <recommendedName>
        <fullName evidence="5">Zn(2)-C6 fungal-type domain-containing protein</fullName>
    </recommendedName>
</protein>
<keyword evidence="2" id="KW-0479">Metal-binding</keyword>
<dbReference type="CDD" id="cd12148">
    <property type="entry name" value="fungal_TF_MHR"/>
    <property type="match status" value="1"/>
</dbReference>
<dbReference type="SMART" id="SM00066">
    <property type="entry name" value="GAL4"/>
    <property type="match status" value="1"/>
</dbReference>
<dbReference type="PROSITE" id="PS50048">
    <property type="entry name" value="ZN2_CY6_FUNGAL_2"/>
    <property type="match status" value="1"/>
</dbReference>
<dbReference type="Pfam" id="PF00172">
    <property type="entry name" value="Zn_clus"/>
    <property type="match status" value="1"/>
</dbReference>
<evidence type="ECO:0000256" key="1">
    <source>
        <dbReference type="ARBA" id="ARBA00004123"/>
    </source>
</evidence>
<feature type="domain" description="Zn(2)-C6 fungal-type" evidence="5">
    <location>
        <begin position="21"/>
        <end position="49"/>
    </location>
</feature>
<dbReference type="SUPFAM" id="SSF57701">
    <property type="entry name" value="Zn2/Cys6 DNA-binding domain"/>
    <property type="match status" value="1"/>
</dbReference>
<dbReference type="GO" id="GO:0000981">
    <property type="term" value="F:DNA-binding transcription factor activity, RNA polymerase II-specific"/>
    <property type="evidence" value="ECO:0007669"/>
    <property type="project" value="InterPro"/>
</dbReference>
<evidence type="ECO:0000256" key="2">
    <source>
        <dbReference type="ARBA" id="ARBA00022723"/>
    </source>
</evidence>
<sequence>MPRSKSGSLSEGKHQEQRVLACVLCQKRKVRCDRKSPCTNCIRLRANCVPGSLGPRRRRFPERELLLRLRKYEHLLRENQIKFEPLHKDHAGSDHELERLADTEAQASSGSSSPAPTTGTQPRGMWQAMRNWYQYLENDDGPSQSCIGEDTLREAVEKMAWEDFTRAHSNILFGPRENARLDLAGLHPDPTHIFHLWHIYLENVNPLLRVTHAPSLQGVIIEAVSNLANIKPDLEALMFGIYCIAATSLSDDECISKFGSSKSDLLTRCQFGCQQALMNCEFLRTGKRTCLTALFFYVCSIRPTTDPTTLSSLLAITVRIARRIGIHNEWANAKCDVLEAELRRRLWWAIVLFDMRIGEMSQFDAGSLSPVWDCEIPLNLHDSDLHAELKQPLGSRDMPTESLFVVVRSAIANFIRNAGFFLDFHNPRLKAIAADIHGGQPPPASGEVTTLEDLIETRYLRHCDPLNPLHFMTAWVARFFIAKYRMLEQYGALMGSDQPPTDAQRDAANAHALSMLQCDTNLLVSPLVRGFLWLHQYYFPFPAYIQLFQDLRRRPSSRHAEAAWAALGSNYEARMIHQGDVFGLERRDAGCAADLPDSPLFRIQARLVLQAWEARVADKGEPEEALAMPRIVTLVKDRLARSSSSSSAAPVPTTLPADPATRESVLSSGESNPLDMAAPMSLPSDQLSMASWNMPDDLTGLWLPPGFARPMPPNMGGGGLYPFGWAAMHWGMGNPGGTM</sequence>
<dbReference type="Proteomes" id="UP000696573">
    <property type="component" value="Unassembled WGS sequence"/>
</dbReference>